<dbReference type="InterPro" id="IPR010332">
    <property type="entry name" value="ATPase_terminase-su_N"/>
</dbReference>
<comment type="caution">
    <text evidence="2">The sequence shown here is derived from an EMBL/GenBank/DDBJ whole genome shotgun (WGS) entry which is preliminary data.</text>
</comment>
<proteinExistence type="predicted"/>
<feature type="domain" description="Terminase ATPase subunit N-terminal" evidence="1">
    <location>
        <begin position="8"/>
        <end position="50"/>
    </location>
</feature>
<organism evidence="2 3">
    <name type="scientific">Eiseniibacteriota bacterium</name>
    <dbReference type="NCBI Taxonomy" id="2212470"/>
    <lineage>
        <taxon>Bacteria</taxon>
        <taxon>Candidatus Eiseniibacteriota</taxon>
    </lineage>
</organism>
<feature type="non-terminal residue" evidence="2">
    <location>
        <position position="101"/>
    </location>
</feature>
<evidence type="ECO:0000259" key="1">
    <source>
        <dbReference type="Pfam" id="PF06056"/>
    </source>
</evidence>
<protein>
    <recommendedName>
        <fullName evidence="1">Terminase ATPase subunit N-terminal domain-containing protein</fullName>
    </recommendedName>
</protein>
<dbReference type="Proteomes" id="UP000777784">
    <property type="component" value="Unassembled WGS sequence"/>
</dbReference>
<dbReference type="Pfam" id="PF06056">
    <property type="entry name" value="Terminase_5"/>
    <property type="match status" value="1"/>
</dbReference>
<name>A0A948RVI6_UNCEI</name>
<dbReference type="AlphaFoldDB" id="A0A948RVI6"/>
<sequence>MKRSHNKIREEARRLYLTGEVETNAEIATRLSVKPHTVGKWRKDEDWDGLRRKIDRRAAEMFVEKIATDRVTLNVRHYRLWDLLMASLADDLKDRKVTDIR</sequence>
<dbReference type="EMBL" id="JAHJDP010000016">
    <property type="protein sequence ID" value="MBU2689742.1"/>
    <property type="molecule type" value="Genomic_DNA"/>
</dbReference>
<evidence type="ECO:0000313" key="3">
    <source>
        <dbReference type="Proteomes" id="UP000777784"/>
    </source>
</evidence>
<reference evidence="2" key="1">
    <citation type="submission" date="2021-05" db="EMBL/GenBank/DDBJ databases">
        <title>Energy efficiency and biological interactions define the core microbiome of deep oligotrophic groundwater.</title>
        <authorList>
            <person name="Mehrshad M."/>
            <person name="Lopez-Fernandez M."/>
            <person name="Bell E."/>
            <person name="Bernier-Latmani R."/>
            <person name="Bertilsson S."/>
            <person name="Dopson M."/>
        </authorList>
    </citation>
    <scope>NUCLEOTIDE SEQUENCE</scope>
    <source>
        <strain evidence="2">Modern_marine.mb.64</strain>
    </source>
</reference>
<evidence type="ECO:0000313" key="2">
    <source>
        <dbReference type="EMBL" id="MBU2689742.1"/>
    </source>
</evidence>
<gene>
    <name evidence="2" type="ORF">KJ970_02365</name>
</gene>
<accession>A0A948RVI6</accession>